<accession>A0A3D9L433</accession>
<dbReference type="AlphaFoldDB" id="A0A3D9L433"/>
<dbReference type="PANTHER" id="PTHR10963:SF55">
    <property type="entry name" value="GLYCOSIDE HYDROLASE FAMILY 16 PROTEIN"/>
    <property type="match status" value="1"/>
</dbReference>
<dbReference type="InterPro" id="IPR013320">
    <property type="entry name" value="ConA-like_dom_sf"/>
</dbReference>
<comment type="similarity">
    <text evidence="1">Belongs to the glycosyl hydrolase 16 family.</text>
</comment>
<dbReference type="Pfam" id="PF00722">
    <property type="entry name" value="Glyco_hydro_16"/>
    <property type="match status" value="1"/>
</dbReference>
<dbReference type="PANTHER" id="PTHR10963">
    <property type="entry name" value="GLYCOSYL HYDROLASE-RELATED"/>
    <property type="match status" value="1"/>
</dbReference>
<dbReference type="CDD" id="cd08023">
    <property type="entry name" value="GH16_laminarinase_like"/>
    <property type="match status" value="1"/>
</dbReference>
<keyword evidence="3" id="KW-0378">Hydrolase</keyword>
<protein>
    <submittedName>
        <fullName evidence="3">Glycosyl hydrolase family 16</fullName>
    </submittedName>
</protein>
<dbReference type="InterPro" id="IPR050546">
    <property type="entry name" value="Glycosyl_Hydrlase_16"/>
</dbReference>
<proteinExistence type="inferred from homology"/>
<evidence type="ECO:0000259" key="2">
    <source>
        <dbReference type="PROSITE" id="PS51762"/>
    </source>
</evidence>
<gene>
    <name evidence="3" type="ORF">C7460_11216</name>
</gene>
<dbReference type="EMBL" id="QREG01000012">
    <property type="protein sequence ID" value="RED97407.1"/>
    <property type="molecule type" value="Genomic_DNA"/>
</dbReference>
<feature type="domain" description="GH16" evidence="2">
    <location>
        <begin position="11"/>
        <end position="263"/>
    </location>
</feature>
<evidence type="ECO:0000256" key="1">
    <source>
        <dbReference type="ARBA" id="ARBA00006865"/>
    </source>
</evidence>
<dbReference type="PROSITE" id="PS51762">
    <property type="entry name" value="GH16_2"/>
    <property type="match status" value="1"/>
</dbReference>
<dbReference type="GO" id="GO:0005975">
    <property type="term" value="P:carbohydrate metabolic process"/>
    <property type="evidence" value="ECO:0007669"/>
    <property type="project" value="InterPro"/>
</dbReference>
<reference evidence="3 4" key="1">
    <citation type="submission" date="2018-07" db="EMBL/GenBank/DDBJ databases">
        <title>Genomic Encyclopedia of Type Strains, Phase IV (KMG-IV): sequencing the most valuable type-strain genomes for metagenomic binning, comparative biology and taxonomic classification.</title>
        <authorList>
            <person name="Goeker M."/>
        </authorList>
    </citation>
    <scope>NUCLEOTIDE SEQUENCE [LARGE SCALE GENOMIC DNA]</scope>
    <source>
        <strain evidence="3 4">DSM 4134</strain>
    </source>
</reference>
<name>A0A3D9L433_MARFU</name>
<dbReference type="Proteomes" id="UP000256779">
    <property type="component" value="Unassembled WGS sequence"/>
</dbReference>
<dbReference type="GO" id="GO:0004553">
    <property type="term" value="F:hydrolase activity, hydrolyzing O-glycosyl compounds"/>
    <property type="evidence" value="ECO:0007669"/>
    <property type="project" value="InterPro"/>
</dbReference>
<dbReference type="InterPro" id="IPR000757">
    <property type="entry name" value="Beta-glucanase-like"/>
</dbReference>
<sequence length="264" mass="29992">MHLFIYTFLALILTTDPSPSSLALVWSDEFNTSEVDLSKWTIIEGDGCPELCGFGNQELQHYASENITLDDGILKITARKEQKGQRAYSSGKLVSKGKGDWKYGKVVVRARLPQGTGTWPAIWMLPTLDRPLNWPRDGEIDIMEHVGYNQGMVYGTIHTEKYNHAIGTHISDSIYVQNVHEEFHDYAVFWDEQIMIWSVDGTEYARIAKGNEEYAGWPFDQEYHLIINLAVGGAWGGKMGVDDSIWPQSLEIDYVKVYQPKLPE</sequence>
<dbReference type="OrthoDB" id="9776255at2"/>
<dbReference type="RefSeq" id="WP_115868564.1">
    <property type="nucleotide sequence ID" value="NZ_QREG01000012.1"/>
</dbReference>
<dbReference type="Gene3D" id="2.60.120.200">
    <property type="match status" value="1"/>
</dbReference>
<dbReference type="SUPFAM" id="SSF49899">
    <property type="entry name" value="Concanavalin A-like lectins/glucanases"/>
    <property type="match status" value="1"/>
</dbReference>
<keyword evidence="4" id="KW-1185">Reference proteome</keyword>
<organism evidence="3 4">
    <name type="scientific">Marinoscillum furvescens DSM 4134</name>
    <dbReference type="NCBI Taxonomy" id="1122208"/>
    <lineage>
        <taxon>Bacteria</taxon>
        <taxon>Pseudomonadati</taxon>
        <taxon>Bacteroidota</taxon>
        <taxon>Cytophagia</taxon>
        <taxon>Cytophagales</taxon>
        <taxon>Reichenbachiellaceae</taxon>
        <taxon>Marinoscillum</taxon>
    </lineage>
</organism>
<evidence type="ECO:0000313" key="3">
    <source>
        <dbReference type="EMBL" id="RED97407.1"/>
    </source>
</evidence>
<evidence type="ECO:0000313" key="4">
    <source>
        <dbReference type="Proteomes" id="UP000256779"/>
    </source>
</evidence>
<comment type="caution">
    <text evidence="3">The sequence shown here is derived from an EMBL/GenBank/DDBJ whole genome shotgun (WGS) entry which is preliminary data.</text>
</comment>